<feature type="transmembrane region" description="Helical" evidence="5">
    <location>
        <begin position="115"/>
        <end position="136"/>
    </location>
</feature>
<dbReference type="Pfam" id="PF01699">
    <property type="entry name" value="Na_Ca_ex"/>
    <property type="match status" value="2"/>
</dbReference>
<accession>A0ABV7A2I6</accession>
<feature type="transmembrane region" description="Helical" evidence="5">
    <location>
        <begin position="184"/>
        <end position="202"/>
    </location>
</feature>
<feature type="transmembrane region" description="Helical" evidence="5">
    <location>
        <begin position="142"/>
        <end position="163"/>
    </location>
</feature>
<feature type="transmembrane region" description="Helical" evidence="5">
    <location>
        <begin position="284"/>
        <end position="302"/>
    </location>
</feature>
<organism evidence="7 8">
    <name type="scientific">Virgibacillus sediminis</name>
    <dbReference type="NCBI Taxonomy" id="202260"/>
    <lineage>
        <taxon>Bacteria</taxon>
        <taxon>Bacillati</taxon>
        <taxon>Bacillota</taxon>
        <taxon>Bacilli</taxon>
        <taxon>Bacillales</taxon>
        <taxon>Bacillaceae</taxon>
        <taxon>Virgibacillus</taxon>
    </lineage>
</organism>
<dbReference type="EMBL" id="JBHRRZ010000002">
    <property type="protein sequence ID" value="MFC2947089.1"/>
    <property type="molecule type" value="Genomic_DNA"/>
</dbReference>
<evidence type="ECO:0000259" key="6">
    <source>
        <dbReference type="Pfam" id="PF01699"/>
    </source>
</evidence>
<keyword evidence="4 5" id="KW-0472">Membrane</keyword>
<sequence length="334" mass="35823">MGHHERSRWPIHSVTLFVIFIISAILSVFAAAQLSKYANIISKQAKIGGFLAGTLLLSVATSLPELTATISASVIGNADIVIGNGVGSILFNIFVLFLLDVHFRRKRLFLTASHNHLYTGYLALLLCVLTALGLGFNFNFSLFGLSFTSLALIVVYLLGMKLLSGSPQEEEVQEPDKNTRLGQAVRRFLIFAATIFITGSTLSLTGDAISQQTAISATAVGSLMIALATSLPDAASVYTALKLSNMNLAVGTLLGSNAFNITILAAGDFFYPKGNMWQAASDDLLYLSLLGFLLTAIVMINIKRDRTRNMLTYLLPSSLALISYAAGVIYLLAG</sequence>
<gene>
    <name evidence="7" type="ORF">ACFODW_01745</name>
</gene>
<evidence type="ECO:0000313" key="7">
    <source>
        <dbReference type="EMBL" id="MFC2947089.1"/>
    </source>
</evidence>
<evidence type="ECO:0000256" key="4">
    <source>
        <dbReference type="ARBA" id="ARBA00023136"/>
    </source>
</evidence>
<dbReference type="InterPro" id="IPR004837">
    <property type="entry name" value="NaCa_Exmemb"/>
</dbReference>
<keyword evidence="8" id="KW-1185">Reference proteome</keyword>
<evidence type="ECO:0000256" key="5">
    <source>
        <dbReference type="SAM" id="Phobius"/>
    </source>
</evidence>
<evidence type="ECO:0000313" key="8">
    <source>
        <dbReference type="Proteomes" id="UP001595387"/>
    </source>
</evidence>
<feature type="transmembrane region" description="Helical" evidence="5">
    <location>
        <begin position="47"/>
        <end position="75"/>
    </location>
</feature>
<reference evidence="8" key="1">
    <citation type="journal article" date="2019" name="Int. J. Syst. Evol. Microbiol.">
        <title>The Global Catalogue of Microorganisms (GCM) 10K type strain sequencing project: providing services to taxonomists for standard genome sequencing and annotation.</title>
        <authorList>
            <consortium name="The Broad Institute Genomics Platform"/>
            <consortium name="The Broad Institute Genome Sequencing Center for Infectious Disease"/>
            <person name="Wu L."/>
            <person name="Ma J."/>
        </authorList>
    </citation>
    <scope>NUCLEOTIDE SEQUENCE [LARGE SCALE GENOMIC DNA]</scope>
    <source>
        <strain evidence="8">KCTC 13193</strain>
    </source>
</reference>
<feature type="transmembrane region" description="Helical" evidence="5">
    <location>
        <begin position="14"/>
        <end position="35"/>
    </location>
</feature>
<feature type="domain" description="Sodium/calcium exchanger membrane region" evidence="6">
    <location>
        <begin position="16"/>
        <end position="158"/>
    </location>
</feature>
<evidence type="ECO:0000256" key="1">
    <source>
        <dbReference type="ARBA" id="ARBA00004141"/>
    </source>
</evidence>
<keyword evidence="2 5" id="KW-0812">Transmembrane</keyword>
<comment type="subcellular location">
    <subcellularLocation>
        <location evidence="1">Membrane</location>
        <topology evidence="1">Multi-pass membrane protein</topology>
    </subcellularLocation>
</comment>
<keyword evidence="3 5" id="KW-1133">Transmembrane helix</keyword>
<feature type="domain" description="Sodium/calcium exchanger membrane region" evidence="6">
    <location>
        <begin position="188"/>
        <end position="330"/>
    </location>
</feature>
<feature type="transmembrane region" description="Helical" evidence="5">
    <location>
        <begin position="314"/>
        <end position="333"/>
    </location>
</feature>
<evidence type="ECO:0000256" key="3">
    <source>
        <dbReference type="ARBA" id="ARBA00022989"/>
    </source>
</evidence>
<feature type="transmembrane region" description="Helical" evidence="5">
    <location>
        <begin position="248"/>
        <end position="272"/>
    </location>
</feature>
<evidence type="ECO:0000256" key="2">
    <source>
        <dbReference type="ARBA" id="ARBA00022692"/>
    </source>
</evidence>
<dbReference type="Gene3D" id="1.20.1420.30">
    <property type="entry name" value="NCX, central ion-binding region"/>
    <property type="match status" value="1"/>
</dbReference>
<feature type="transmembrane region" description="Helical" evidence="5">
    <location>
        <begin position="81"/>
        <end position="103"/>
    </location>
</feature>
<protein>
    <submittedName>
        <fullName evidence="7">Sodium:calcium antiporter</fullName>
    </submittedName>
</protein>
<comment type="caution">
    <text evidence="7">The sequence shown here is derived from an EMBL/GenBank/DDBJ whole genome shotgun (WGS) entry which is preliminary data.</text>
</comment>
<dbReference type="Proteomes" id="UP001595387">
    <property type="component" value="Unassembled WGS sequence"/>
</dbReference>
<dbReference type="RefSeq" id="WP_390302096.1">
    <property type="nucleotide sequence ID" value="NZ_JBHRRZ010000002.1"/>
</dbReference>
<dbReference type="InterPro" id="IPR044880">
    <property type="entry name" value="NCX_ion-bd_dom_sf"/>
</dbReference>
<proteinExistence type="predicted"/>
<name>A0ABV7A2I6_9BACI</name>
<feature type="transmembrane region" description="Helical" evidence="5">
    <location>
        <begin position="214"/>
        <end position="241"/>
    </location>
</feature>